<evidence type="ECO:0000313" key="3">
    <source>
        <dbReference type="EMBL" id="RZC71737.1"/>
    </source>
</evidence>
<evidence type="ECO:0000256" key="2">
    <source>
        <dbReference type="RuleBase" id="RU004175"/>
    </source>
</evidence>
<dbReference type="InterPro" id="IPR012131">
    <property type="entry name" value="Hstdl_DH"/>
</dbReference>
<organism evidence="3 4">
    <name type="scientific">Papaver somniferum</name>
    <name type="common">Opium poppy</name>
    <dbReference type="NCBI Taxonomy" id="3469"/>
    <lineage>
        <taxon>Eukaryota</taxon>
        <taxon>Viridiplantae</taxon>
        <taxon>Streptophyta</taxon>
        <taxon>Embryophyta</taxon>
        <taxon>Tracheophyta</taxon>
        <taxon>Spermatophyta</taxon>
        <taxon>Magnoliopsida</taxon>
        <taxon>Ranunculales</taxon>
        <taxon>Papaveraceae</taxon>
        <taxon>Papaveroideae</taxon>
        <taxon>Papaver</taxon>
    </lineage>
</organism>
<dbReference type="GO" id="GO:0046872">
    <property type="term" value="F:metal ion binding"/>
    <property type="evidence" value="ECO:0007669"/>
    <property type="project" value="InterPro"/>
</dbReference>
<dbReference type="Gene3D" id="3.40.50.1980">
    <property type="entry name" value="Nitrogenase molybdenum iron protein domain"/>
    <property type="match status" value="2"/>
</dbReference>
<dbReference type="PANTHER" id="PTHR21256:SF2">
    <property type="entry name" value="HISTIDINE BIOSYNTHESIS TRIFUNCTIONAL PROTEIN"/>
    <property type="match status" value="1"/>
</dbReference>
<dbReference type="GO" id="GO:0051287">
    <property type="term" value="F:NAD binding"/>
    <property type="evidence" value="ECO:0007669"/>
    <property type="project" value="InterPro"/>
</dbReference>
<dbReference type="GO" id="GO:0005829">
    <property type="term" value="C:cytosol"/>
    <property type="evidence" value="ECO:0007669"/>
    <property type="project" value="TreeGrafter"/>
</dbReference>
<keyword evidence="1" id="KW-0560">Oxidoreductase</keyword>
<dbReference type="GO" id="GO:0004399">
    <property type="term" value="F:histidinol dehydrogenase activity"/>
    <property type="evidence" value="ECO:0007669"/>
    <property type="project" value="TreeGrafter"/>
</dbReference>
<dbReference type="EMBL" id="CM010721">
    <property type="protein sequence ID" value="RZC71737.1"/>
    <property type="molecule type" value="Genomic_DNA"/>
</dbReference>
<protein>
    <submittedName>
        <fullName evidence="3">Uncharacterized protein</fullName>
    </submittedName>
</protein>
<dbReference type="GO" id="GO:0000105">
    <property type="term" value="P:L-histidine biosynthetic process"/>
    <property type="evidence" value="ECO:0007669"/>
    <property type="project" value="TreeGrafter"/>
</dbReference>
<dbReference type="Pfam" id="PF00815">
    <property type="entry name" value="Histidinol_dh"/>
    <property type="match status" value="1"/>
</dbReference>
<reference evidence="3 4" key="1">
    <citation type="journal article" date="2018" name="Science">
        <title>The opium poppy genome and morphinan production.</title>
        <authorList>
            <person name="Guo L."/>
            <person name="Winzer T."/>
            <person name="Yang X."/>
            <person name="Li Y."/>
            <person name="Ning Z."/>
            <person name="He Z."/>
            <person name="Teodor R."/>
            <person name="Lu Y."/>
            <person name="Bowser T.A."/>
            <person name="Graham I.A."/>
            <person name="Ye K."/>
        </authorList>
    </citation>
    <scope>NUCLEOTIDE SEQUENCE [LARGE SCALE GENOMIC DNA]</scope>
    <source>
        <strain evidence="4">cv. HN1</strain>
        <tissue evidence="3">Leaves</tissue>
    </source>
</reference>
<proteinExistence type="inferred from homology"/>
<sequence length="236" mass="26587">MHAFHYAQKAPMVKVKNMKFTGPRPFFYLFVLLSLAKFGMVTSDPKRPEDLRSCIHRDDPTALYKWPCLSLFTFNSTHARSDGLTFCMFCTTLHMLQDAKLLFWLLPLENMTALGGHFSFIEIQVEKIFGPGNQVVTAAKMISRTVKRMVSVDMPAGSSEVLVIADKHAGPVHIAADLLSQRTRSNSANTGWYCVEAQSCMNDISYQVLTYVATSLFWLFSLFQSWASFSATLCLN</sequence>
<dbReference type="PANTHER" id="PTHR21256">
    <property type="entry name" value="HISTIDINOL DEHYDROGENASE HDH"/>
    <property type="match status" value="1"/>
</dbReference>
<comment type="similarity">
    <text evidence="2">Belongs to the histidinol dehydrogenase family.</text>
</comment>
<dbReference type="PRINTS" id="PR00083">
    <property type="entry name" value="HOLDHDRGNASE"/>
</dbReference>
<gene>
    <name evidence="3" type="ORF">C5167_034924</name>
</gene>
<dbReference type="Proteomes" id="UP000316621">
    <property type="component" value="Chromosome 7"/>
</dbReference>
<keyword evidence="4" id="KW-1185">Reference proteome</keyword>
<dbReference type="STRING" id="3469.A0A4Y7KFV0"/>
<dbReference type="Gramene" id="RZC71737">
    <property type="protein sequence ID" value="RZC71737"/>
    <property type="gene ID" value="C5167_034924"/>
</dbReference>
<accession>A0A4Y7KFV0</accession>
<dbReference type="GO" id="GO:0009570">
    <property type="term" value="C:chloroplast stroma"/>
    <property type="evidence" value="ECO:0007669"/>
    <property type="project" value="TreeGrafter"/>
</dbReference>
<evidence type="ECO:0000256" key="1">
    <source>
        <dbReference type="ARBA" id="ARBA00023002"/>
    </source>
</evidence>
<evidence type="ECO:0000313" key="4">
    <source>
        <dbReference type="Proteomes" id="UP000316621"/>
    </source>
</evidence>
<dbReference type="AlphaFoldDB" id="A0A4Y7KFV0"/>
<name>A0A4Y7KFV0_PAPSO</name>